<protein>
    <submittedName>
        <fullName evidence="2">Helix-turn-helix transcriptional regulator</fullName>
    </submittedName>
</protein>
<dbReference type="Proteomes" id="UP001141259">
    <property type="component" value="Unassembled WGS sequence"/>
</dbReference>
<accession>A0A9X2VU08</accession>
<proteinExistence type="predicted"/>
<evidence type="ECO:0000313" key="3">
    <source>
        <dbReference type="Proteomes" id="UP001141259"/>
    </source>
</evidence>
<sequence length="279" mass="31309">MFEVSAPSALQWLIGVELARFRNEAKVSLSELAETTGISRAKLGHLETGRSMQYPADIRKILKACGVDREHVDRIVLLSGRADEASWLGDWTDVMSDWLRTIVGLESLARHEFVFEPIVLPGLVQIEDYARELTQAASRVRPDRAERLVEFRMQRARLLSKEEPLECHAIFNEQALRLRIGNQDLLNAQYRHLLQLADQPNVTIQVVRPEAGPHAAPNGQFVLLDFADARSIAYIELQDAAVFVDDSARVRTYTLSTQSLARVALSPGESATLIESLIR</sequence>
<gene>
    <name evidence="2" type="ORF">NZH93_32330</name>
</gene>
<dbReference type="SUPFAM" id="SSF47413">
    <property type="entry name" value="lambda repressor-like DNA-binding domains"/>
    <property type="match status" value="1"/>
</dbReference>
<dbReference type="EMBL" id="JANYMP010000019">
    <property type="protein sequence ID" value="MCS7481568.1"/>
    <property type="molecule type" value="Genomic_DNA"/>
</dbReference>
<dbReference type="AlphaFoldDB" id="A0A9X2VU08"/>
<dbReference type="InterPro" id="IPR043917">
    <property type="entry name" value="DUF5753"/>
</dbReference>
<dbReference type="Pfam" id="PF13560">
    <property type="entry name" value="HTH_31"/>
    <property type="match status" value="1"/>
</dbReference>
<evidence type="ECO:0000313" key="2">
    <source>
        <dbReference type="EMBL" id="MCS7481568.1"/>
    </source>
</evidence>
<dbReference type="RefSeq" id="WP_259627058.1">
    <property type="nucleotide sequence ID" value="NZ_JANYMP010000019.1"/>
</dbReference>
<reference evidence="2" key="1">
    <citation type="submission" date="2022-08" db="EMBL/GenBank/DDBJ databases">
        <authorList>
            <person name="Tistechok S."/>
            <person name="Samborskyy M."/>
            <person name="Roman I."/>
        </authorList>
    </citation>
    <scope>NUCLEOTIDE SEQUENCE</scope>
    <source>
        <strain evidence="2">DSM 103496</strain>
    </source>
</reference>
<dbReference type="SMART" id="SM00530">
    <property type="entry name" value="HTH_XRE"/>
    <property type="match status" value="1"/>
</dbReference>
<dbReference type="InterPro" id="IPR001387">
    <property type="entry name" value="Cro/C1-type_HTH"/>
</dbReference>
<dbReference type="InterPro" id="IPR010982">
    <property type="entry name" value="Lambda_DNA-bd_dom_sf"/>
</dbReference>
<evidence type="ECO:0000259" key="1">
    <source>
        <dbReference type="PROSITE" id="PS50943"/>
    </source>
</evidence>
<feature type="domain" description="HTH cro/C1-type" evidence="1">
    <location>
        <begin position="18"/>
        <end position="72"/>
    </location>
</feature>
<comment type="caution">
    <text evidence="2">The sequence shown here is derived from an EMBL/GenBank/DDBJ whole genome shotgun (WGS) entry which is preliminary data.</text>
</comment>
<dbReference type="CDD" id="cd00093">
    <property type="entry name" value="HTH_XRE"/>
    <property type="match status" value="1"/>
</dbReference>
<keyword evidence="3" id="KW-1185">Reference proteome</keyword>
<name>A0A9X2VU08_9PSEU</name>
<organism evidence="2 3">
    <name type="scientific">Umezawaea endophytica</name>
    <dbReference type="NCBI Taxonomy" id="1654476"/>
    <lineage>
        <taxon>Bacteria</taxon>
        <taxon>Bacillati</taxon>
        <taxon>Actinomycetota</taxon>
        <taxon>Actinomycetes</taxon>
        <taxon>Pseudonocardiales</taxon>
        <taxon>Pseudonocardiaceae</taxon>
        <taxon>Umezawaea</taxon>
    </lineage>
</organism>
<dbReference type="Gene3D" id="1.10.260.40">
    <property type="entry name" value="lambda repressor-like DNA-binding domains"/>
    <property type="match status" value="1"/>
</dbReference>
<dbReference type="Pfam" id="PF19054">
    <property type="entry name" value="DUF5753"/>
    <property type="match status" value="1"/>
</dbReference>
<dbReference type="GO" id="GO:0003677">
    <property type="term" value="F:DNA binding"/>
    <property type="evidence" value="ECO:0007669"/>
    <property type="project" value="InterPro"/>
</dbReference>
<dbReference type="PROSITE" id="PS50943">
    <property type="entry name" value="HTH_CROC1"/>
    <property type="match status" value="1"/>
</dbReference>